<dbReference type="AlphaFoldDB" id="A0A1H6FXA3"/>
<evidence type="ECO:0000313" key="3">
    <source>
        <dbReference type="Proteomes" id="UP000199112"/>
    </source>
</evidence>
<organism evidence="2 3">
    <name type="scientific">Natronorubrum sediminis</name>
    <dbReference type="NCBI Taxonomy" id="640943"/>
    <lineage>
        <taxon>Archaea</taxon>
        <taxon>Methanobacteriati</taxon>
        <taxon>Methanobacteriota</taxon>
        <taxon>Stenosarchaea group</taxon>
        <taxon>Halobacteria</taxon>
        <taxon>Halobacteriales</taxon>
        <taxon>Natrialbaceae</taxon>
        <taxon>Natronorubrum</taxon>
    </lineage>
</organism>
<name>A0A1H6FXA3_9EURY</name>
<keyword evidence="1" id="KW-0812">Transmembrane</keyword>
<keyword evidence="1" id="KW-0472">Membrane</keyword>
<dbReference type="RefSeq" id="WP_139305390.1">
    <property type="nucleotide sequence ID" value="NZ_FNWL01000002.1"/>
</dbReference>
<dbReference type="OrthoDB" id="351366at2157"/>
<reference evidence="3" key="1">
    <citation type="submission" date="2016-10" db="EMBL/GenBank/DDBJ databases">
        <authorList>
            <person name="Varghese N."/>
            <person name="Submissions S."/>
        </authorList>
    </citation>
    <scope>NUCLEOTIDE SEQUENCE [LARGE SCALE GENOMIC DNA]</scope>
    <source>
        <strain evidence="3">CGMCC 1.8981</strain>
    </source>
</reference>
<dbReference type="Proteomes" id="UP000199112">
    <property type="component" value="Unassembled WGS sequence"/>
</dbReference>
<gene>
    <name evidence="2" type="ORF">SAMN04487967_1700</name>
</gene>
<feature type="transmembrane region" description="Helical" evidence="1">
    <location>
        <begin position="7"/>
        <end position="27"/>
    </location>
</feature>
<protein>
    <submittedName>
        <fullName evidence="2">Uncharacterized protein</fullName>
    </submittedName>
</protein>
<feature type="transmembrane region" description="Helical" evidence="1">
    <location>
        <begin position="33"/>
        <end position="59"/>
    </location>
</feature>
<accession>A0A1H6FXA3</accession>
<sequence length="216" mass="23773">MQKIKAIVGGILAVIIVSLGVFIYASYTGIVEPMLVSAVATAALVLVTAVSVTLTLVLLSEERRARQQEIMPVFKLELKGFYLGHYGIALKNIGNGPAQNVEVNIELQSEKENRTITYPNVAPGNSIPVPEPFEEVKLEKDRFDEFGQITVKGTCEDVTGEEQSISDTYDFQKHANQPGWAPGNETIEDYLDDIVDELDDIEGEISDVESEIKSLR</sequence>
<evidence type="ECO:0000313" key="2">
    <source>
        <dbReference type="EMBL" id="SEH14643.1"/>
    </source>
</evidence>
<proteinExistence type="predicted"/>
<keyword evidence="3" id="KW-1185">Reference proteome</keyword>
<keyword evidence="1" id="KW-1133">Transmembrane helix</keyword>
<dbReference type="EMBL" id="FNWL01000002">
    <property type="protein sequence ID" value="SEH14643.1"/>
    <property type="molecule type" value="Genomic_DNA"/>
</dbReference>
<evidence type="ECO:0000256" key="1">
    <source>
        <dbReference type="SAM" id="Phobius"/>
    </source>
</evidence>